<keyword evidence="3" id="KW-1185">Reference proteome</keyword>
<feature type="transmembrane region" description="Helical" evidence="1">
    <location>
        <begin position="78"/>
        <end position="99"/>
    </location>
</feature>
<evidence type="ECO:0000313" key="3">
    <source>
        <dbReference type="Proteomes" id="UP000276133"/>
    </source>
</evidence>
<feature type="transmembrane region" description="Helical" evidence="1">
    <location>
        <begin position="36"/>
        <end position="57"/>
    </location>
</feature>
<evidence type="ECO:0000313" key="2">
    <source>
        <dbReference type="EMBL" id="RNA31033.1"/>
    </source>
</evidence>
<reference evidence="2 3" key="1">
    <citation type="journal article" date="2018" name="Sci. Rep.">
        <title>Genomic signatures of local adaptation to the degree of environmental predictability in rotifers.</title>
        <authorList>
            <person name="Franch-Gras L."/>
            <person name="Hahn C."/>
            <person name="Garcia-Roger E.M."/>
            <person name="Carmona M.J."/>
            <person name="Serra M."/>
            <person name="Gomez A."/>
        </authorList>
    </citation>
    <scope>NUCLEOTIDE SEQUENCE [LARGE SCALE GENOMIC DNA]</scope>
    <source>
        <strain evidence="2">HYR1</strain>
    </source>
</reference>
<evidence type="ECO:0000256" key="1">
    <source>
        <dbReference type="SAM" id="Phobius"/>
    </source>
</evidence>
<keyword evidence="1" id="KW-0472">Membrane</keyword>
<sequence>MTLGINARVPQHGITVTDSLVPLIEAPRSFFFGPEYSINVVFIIPLIILNFTFQFKLKDILEFIIFMLAQKSASPKDQITVFLMKIIKIHFNIFCIFFFSKIGCITFTNGNKTDGNSKLVVQEFTEHVSVFQN</sequence>
<gene>
    <name evidence="2" type="ORF">BpHYR1_018683</name>
</gene>
<dbReference type="Proteomes" id="UP000276133">
    <property type="component" value="Unassembled WGS sequence"/>
</dbReference>
<keyword evidence="1" id="KW-0812">Transmembrane</keyword>
<dbReference type="EMBL" id="REGN01002003">
    <property type="protein sequence ID" value="RNA31033.1"/>
    <property type="molecule type" value="Genomic_DNA"/>
</dbReference>
<accession>A0A3M7S5F0</accession>
<dbReference type="AlphaFoldDB" id="A0A3M7S5F0"/>
<proteinExistence type="predicted"/>
<organism evidence="2 3">
    <name type="scientific">Brachionus plicatilis</name>
    <name type="common">Marine rotifer</name>
    <name type="synonym">Brachionus muelleri</name>
    <dbReference type="NCBI Taxonomy" id="10195"/>
    <lineage>
        <taxon>Eukaryota</taxon>
        <taxon>Metazoa</taxon>
        <taxon>Spiralia</taxon>
        <taxon>Gnathifera</taxon>
        <taxon>Rotifera</taxon>
        <taxon>Eurotatoria</taxon>
        <taxon>Monogononta</taxon>
        <taxon>Pseudotrocha</taxon>
        <taxon>Ploima</taxon>
        <taxon>Brachionidae</taxon>
        <taxon>Brachionus</taxon>
    </lineage>
</organism>
<keyword evidence="1" id="KW-1133">Transmembrane helix</keyword>
<protein>
    <submittedName>
        <fullName evidence="2">Uncharacterized protein</fullName>
    </submittedName>
</protein>
<comment type="caution">
    <text evidence="2">The sequence shown here is derived from an EMBL/GenBank/DDBJ whole genome shotgun (WGS) entry which is preliminary data.</text>
</comment>
<name>A0A3M7S5F0_BRAPC</name>